<organism evidence="4">
    <name type="scientific">Streptomyces sp. R08</name>
    <dbReference type="NCBI Taxonomy" id="3238624"/>
    <lineage>
        <taxon>Bacteria</taxon>
        <taxon>Bacillati</taxon>
        <taxon>Actinomycetota</taxon>
        <taxon>Actinomycetes</taxon>
        <taxon>Kitasatosporales</taxon>
        <taxon>Streptomycetaceae</taxon>
        <taxon>Streptomyces</taxon>
    </lineage>
</organism>
<dbReference type="NCBIfam" id="TIGR00026">
    <property type="entry name" value="hi_GC_TIGR00026"/>
    <property type="match status" value="1"/>
</dbReference>
<dbReference type="InterPro" id="IPR012312">
    <property type="entry name" value="Hemerythrin-like"/>
</dbReference>
<comment type="catalytic activity">
    <reaction evidence="2">
        <text>oxidized coenzyme F420-(gamma-L-Glu)(n) + a quinol + H(+) = reduced coenzyme F420-(gamma-L-Glu)(n) + a quinone</text>
        <dbReference type="Rhea" id="RHEA:39663"/>
        <dbReference type="Rhea" id="RHEA-COMP:12939"/>
        <dbReference type="Rhea" id="RHEA-COMP:14378"/>
        <dbReference type="ChEBI" id="CHEBI:15378"/>
        <dbReference type="ChEBI" id="CHEBI:24646"/>
        <dbReference type="ChEBI" id="CHEBI:132124"/>
        <dbReference type="ChEBI" id="CHEBI:133980"/>
        <dbReference type="ChEBI" id="CHEBI:139511"/>
    </reaction>
</comment>
<dbReference type="EMBL" id="CP163431">
    <property type="protein sequence ID" value="XDQ03569.1"/>
    <property type="molecule type" value="Genomic_DNA"/>
</dbReference>
<dbReference type="GO" id="GO:0070967">
    <property type="term" value="F:coenzyme F420 binding"/>
    <property type="evidence" value="ECO:0007669"/>
    <property type="project" value="TreeGrafter"/>
</dbReference>
<accession>A0AB39MC02</accession>
<name>A0AB39MC02_9ACTN</name>
<evidence type="ECO:0000256" key="2">
    <source>
        <dbReference type="ARBA" id="ARBA00049106"/>
    </source>
</evidence>
<dbReference type="GO" id="GO:0016491">
    <property type="term" value="F:oxidoreductase activity"/>
    <property type="evidence" value="ECO:0007669"/>
    <property type="project" value="InterPro"/>
</dbReference>
<feature type="domain" description="Hemerythrin-like" evidence="3">
    <location>
        <begin position="150"/>
        <end position="289"/>
    </location>
</feature>
<protein>
    <submittedName>
        <fullName evidence="4">Nitroreductase/quinone reductase family protein</fullName>
    </submittedName>
</protein>
<proteinExistence type="inferred from homology"/>
<dbReference type="RefSeq" id="WP_369189420.1">
    <property type="nucleotide sequence ID" value="NZ_CP163431.1"/>
</dbReference>
<dbReference type="CDD" id="cd12108">
    <property type="entry name" value="Hr-like"/>
    <property type="match status" value="1"/>
</dbReference>
<dbReference type="Pfam" id="PF01814">
    <property type="entry name" value="Hemerythrin"/>
    <property type="match status" value="1"/>
</dbReference>
<dbReference type="Gene3D" id="2.30.110.10">
    <property type="entry name" value="Electron Transport, Fmn-binding Protein, Chain A"/>
    <property type="match status" value="1"/>
</dbReference>
<evidence type="ECO:0000259" key="3">
    <source>
        <dbReference type="Pfam" id="PF01814"/>
    </source>
</evidence>
<sequence>MPHDFNQPIIDEFRANKGRMTGYFEGARLLLLTTTGARTGTPHTTPVGYLPDGDRVLVIASAAGSDRHPDWFRNLVAHPQVTVESGVFTYEARAVVLTGEERDEVFARAVEADPGWAAYQEKTERIIPVVALHSLAQGGPGTINATSFGEAIKVVHDAFRHELALIRGELNKGTATDTDTDADTGTGAEFSTLGAQLRVNCLTFCQGLHNHHAGEDTVLFPLIAERHPGSTAALTRLREEHEQIAILVDALRETLTTPTDPATTRAEVNRLTVALEAHLTYEEQELIPLFHA</sequence>
<dbReference type="PANTHER" id="PTHR39428">
    <property type="entry name" value="F420H(2)-DEPENDENT QUINONE REDUCTASE RV1261C"/>
    <property type="match status" value="1"/>
</dbReference>
<reference evidence="4" key="1">
    <citation type="submission" date="2024-07" db="EMBL/GenBank/DDBJ databases">
        <authorList>
            <person name="Yu S.T."/>
        </authorList>
    </citation>
    <scope>NUCLEOTIDE SEQUENCE</scope>
    <source>
        <strain evidence="4">R08</strain>
    </source>
</reference>
<comment type="similarity">
    <text evidence="1">Belongs to the F420H(2)-dependent quinone reductase family.</text>
</comment>
<gene>
    <name evidence="4" type="ORF">AB5J58_26955</name>
</gene>
<dbReference type="InterPro" id="IPR012349">
    <property type="entry name" value="Split_barrel_FMN-bd"/>
</dbReference>
<dbReference type="InterPro" id="IPR004378">
    <property type="entry name" value="F420H2_quin_Rdtase"/>
</dbReference>
<dbReference type="AlphaFoldDB" id="A0AB39MC02"/>
<dbReference type="Pfam" id="PF04075">
    <property type="entry name" value="F420H2_quin_red"/>
    <property type="match status" value="1"/>
</dbReference>
<dbReference type="SUPFAM" id="SSF50475">
    <property type="entry name" value="FMN-binding split barrel"/>
    <property type="match status" value="1"/>
</dbReference>
<dbReference type="PANTHER" id="PTHR39428:SF1">
    <property type="entry name" value="F420H(2)-DEPENDENT QUINONE REDUCTASE RV1261C"/>
    <property type="match status" value="1"/>
</dbReference>
<evidence type="ECO:0000256" key="1">
    <source>
        <dbReference type="ARBA" id="ARBA00008710"/>
    </source>
</evidence>
<dbReference type="GO" id="GO:0005886">
    <property type="term" value="C:plasma membrane"/>
    <property type="evidence" value="ECO:0007669"/>
    <property type="project" value="TreeGrafter"/>
</dbReference>
<evidence type="ECO:0000313" key="4">
    <source>
        <dbReference type="EMBL" id="XDQ03569.1"/>
    </source>
</evidence>
<dbReference type="Gene3D" id="1.20.120.520">
    <property type="entry name" value="nmb1532 protein domain like"/>
    <property type="match status" value="1"/>
</dbReference>